<dbReference type="Proteomes" id="UP000595437">
    <property type="component" value="Chromosome 3"/>
</dbReference>
<gene>
    <name evidence="2" type="ORF">FKW44_004069</name>
</gene>
<dbReference type="EMBL" id="CP045892">
    <property type="protein sequence ID" value="QQP52061.1"/>
    <property type="molecule type" value="Genomic_DNA"/>
</dbReference>
<evidence type="ECO:0000313" key="2">
    <source>
        <dbReference type="EMBL" id="QQP52061.1"/>
    </source>
</evidence>
<evidence type="ECO:0000313" key="3">
    <source>
        <dbReference type="Proteomes" id="UP000595437"/>
    </source>
</evidence>
<keyword evidence="3" id="KW-1185">Reference proteome</keyword>
<organism evidence="2 3">
    <name type="scientific">Caligus rogercresseyi</name>
    <name type="common">Sea louse</name>
    <dbReference type="NCBI Taxonomy" id="217165"/>
    <lineage>
        <taxon>Eukaryota</taxon>
        <taxon>Metazoa</taxon>
        <taxon>Ecdysozoa</taxon>
        <taxon>Arthropoda</taxon>
        <taxon>Crustacea</taxon>
        <taxon>Multicrustacea</taxon>
        <taxon>Hexanauplia</taxon>
        <taxon>Copepoda</taxon>
        <taxon>Siphonostomatoida</taxon>
        <taxon>Caligidae</taxon>
        <taxon>Caligus</taxon>
    </lineage>
</organism>
<sequence>MPLEAYKVDPECNAGGNIYYGQHGPASSSAPEVRATELVIPSLSSASIITPHTHTNNSIPSIPSSPREPLNSPWNTRTSCRPCTNTLVPRTWGRPKDLSSSEVFNTILQK</sequence>
<proteinExistence type="predicted"/>
<accession>A0A7T8KAZ4</accession>
<dbReference type="AlphaFoldDB" id="A0A7T8KAZ4"/>
<protein>
    <submittedName>
        <fullName evidence="2">Uncharacterized protein</fullName>
    </submittedName>
</protein>
<name>A0A7T8KAZ4_CALRO</name>
<feature type="region of interest" description="Disordered" evidence="1">
    <location>
        <begin position="49"/>
        <end position="78"/>
    </location>
</feature>
<reference evidence="3" key="1">
    <citation type="submission" date="2021-01" db="EMBL/GenBank/DDBJ databases">
        <title>Caligus Genome Assembly.</title>
        <authorList>
            <person name="Gallardo-Escarate C."/>
        </authorList>
    </citation>
    <scope>NUCLEOTIDE SEQUENCE [LARGE SCALE GENOMIC DNA]</scope>
</reference>
<evidence type="ECO:0000256" key="1">
    <source>
        <dbReference type="SAM" id="MobiDB-lite"/>
    </source>
</evidence>